<dbReference type="KEGG" id="tse:THMIRHAS_03890"/>
<evidence type="ECO:0000313" key="1">
    <source>
        <dbReference type="EMBL" id="BBP45016.1"/>
    </source>
</evidence>
<dbReference type="Proteomes" id="UP000501726">
    <property type="component" value="Chromosome"/>
</dbReference>
<sequence length="127" mass="14091">MGKQAEMKPNLATMTAAFIGTELAPSDDQLNTCYRAHKQALESVIKANAIRGFVAPQLLETYRDLFFYSDTGNHLTFNQNRRDLMQNAVNILGHFEKPPFKPNNGMTTANLERLAASGFALVMLLNG</sequence>
<reference evidence="2" key="1">
    <citation type="submission" date="2019-11" db="EMBL/GenBank/DDBJ databases">
        <title>Isolation and characterization of two novel species in the genus Thiomicrorhabdus.</title>
        <authorList>
            <person name="Mochizuki J."/>
            <person name="Kojima H."/>
            <person name="Fukui M."/>
        </authorList>
    </citation>
    <scope>NUCLEOTIDE SEQUENCE [LARGE SCALE GENOMIC DNA]</scope>
    <source>
        <strain evidence="2">aks77</strain>
    </source>
</reference>
<evidence type="ECO:0000313" key="2">
    <source>
        <dbReference type="Proteomes" id="UP000501726"/>
    </source>
</evidence>
<accession>A0A6F8PSF3</accession>
<name>A0A6F8PSF3_9GAMM</name>
<gene>
    <name evidence="1" type="ORF">THMIRHAS_03890</name>
</gene>
<organism evidence="1 2">
    <name type="scientific">Thiosulfatimonas sediminis</name>
    <dbReference type="NCBI Taxonomy" id="2675054"/>
    <lineage>
        <taxon>Bacteria</taxon>
        <taxon>Pseudomonadati</taxon>
        <taxon>Pseudomonadota</taxon>
        <taxon>Gammaproteobacteria</taxon>
        <taxon>Thiotrichales</taxon>
        <taxon>Piscirickettsiaceae</taxon>
        <taxon>Thiosulfatimonas</taxon>
    </lineage>
</organism>
<dbReference type="AlphaFoldDB" id="A0A6F8PSF3"/>
<keyword evidence="2" id="KW-1185">Reference proteome</keyword>
<proteinExistence type="predicted"/>
<dbReference type="EMBL" id="AP021889">
    <property type="protein sequence ID" value="BBP45016.1"/>
    <property type="molecule type" value="Genomic_DNA"/>
</dbReference>
<protein>
    <submittedName>
        <fullName evidence="1">Uncharacterized protein</fullName>
    </submittedName>
</protein>